<feature type="region of interest" description="Disordered" evidence="1">
    <location>
        <begin position="1"/>
        <end position="37"/>
    </location>
</feature>
<keyword evidence="4" id="KW-1185">Reference proteome</keyword>
<proteinExistence type="predicted"/>
<accession>A0A1Q3BUP6</accession>
<gene>
    <name evidence="3" type="ORF">CFOL_v3_15190</name>
</gene>
<dbReference type="EMBL" id="BDDD01000931">
    <property type="protein sequence ID" value="GAV71700.1"/>
    <property type="molecule type" value="Genomic_DNA"/>
</dbReference>
<dbReference type="InParanoid" id="A0A1Q3BUP6"/>
<organism evidence="3 4">
    <name type="scientific">Cephalotus follicularis</name>
    <name type="common">Albany pitcher plant</name>
    <dbReference type="NCBI Taxonomy" id="3775"/>
    <lineage>
        <taxon>Eukaryota</taxon>
        <taxon>Viridiplantae</taxon>
        <taxon>Streptophyta</taxon>
        <taxon>Embryophyta</taxon>
        <taxon>Tracheophyta</taxon>
        <taxon>Spermatophyta</taxon>
        <taxon>Magnoliopsida</taxon>
        <taxon>eudicotyledons</taxon>
        <taxon>Gunneridae</taxon>
        <taxon>Pentapetalae</taxon>
        <taxon>rosids</taxon>
        <taxon>fabids</taxon>
        <taxon>Oxalidales</taxon>
        <taxon>Cephalotaceae</taxon>
        <taxon>Cephalotus</taxon>
    </lineage>
</organism>
<protein>
    <submittedName>
        <fullName evidence="3">Uncharacterized protein</fullName>
    </submittedName>
</protein>
<keyword evidence="2" id="KW-0472">Membrane</keyword>
<comment type="caution">
    <text evidence="3">The sequence shown here is derived from an EMBL/GenBank/DDBJ whole genome shotgun (WGS) entry which is preliminary data.</text>
</comment>
<sequence>MKDNQTPQKEQSRSSDLGNRKSKESQSKKSQKITKKSLNGAFSSVSEDISSKESIDLTMISMLSNANRDGNNDEISVVPLISGVQSSSATFKPSDLTPTSKIDIIKNEAHDDSFDVLEAEIVANFLKKARPQVLSSVDVDTRTKKLMDALIRTVIDDLYVVPEERDWITELVEVKTHIVLLCFLLWIIAMTVIFFVGSGGRSSSRGPLPT</sequence>
<dbReference type="AlphaFoldDB" id="A0A1Q3BUP6"/>
<feature type="transmembrane region" description="Helical" evidence="2">
    <location>
        <begin position="178"/>
        <end position="197"/>
    </location>
</feature>
<evidence type="ECO:0000256" key="1">
    <source>
        <dbReference type="SAM" id="MobiDB-lite"/>
    </source>
</evidence>
<keyword evidence="2" id="KW-1133">Transmembrane helix</keyword>
<evidence type="ECO:0000313" key="4">
    <source>
        <dbReference type="Proteomes" id="UP000187406"/>
    </source>
</evidence>
<evidence type="ECO:0000313" key="3">
    <source>
        <dbReference type="EMBL" id="GAV71700.1"/>
    </source>
</evidence>
<keyword evidence="2" id="KW-0812">Transmembrane</keyword>
<feature type="compositionally biased region" description="Basic and acidic residues" evidence="1">
    <location>
        <begin position="10"/>
        <end position="27"/>
    </location>
</feature>
<dbReference type="Proteomes" id="UP000187406">
    <property type="component" value="Unassembled WGS sequence"/>
</dbReference>
<dbReference type="FunCoup" id="A0A1Q3BUP6">
    <property type="interactions" value="1"/>
</dbReference>
<evidence type="ECO:0000256" key="2">
    <source>
        <dbReference type="SAM" id="Phobius"/>
    </source>
</evidence>
<dbReference type="OrthoDB" id="1063472at2759"/>
<reference evidence="4" key="1">
    <citation type="submission" date="2016-04" db="EMBL/GenBank/DDBJ databases">
        <title>Cephalotus genome sequencing.</title>
        <authorList>
            <person name="Fukushima K."/>
            <person name="Hasebe M."/>
            <person name="Fang X."/>
        </authorList>
    </citation>
    <scope>NUCLEOTIDE SEQUENCE [LARGE SCALE GENOMIC DNA]</scope>
    <source>
        <strain evidence="4">cv. St1</strain>
    </source>
</reference>
<name>A0A1Q3BUP6_CEPFO</name>